<evidence type="ECO:0000313" key="2">
    <source>
        <dbReference type="Proteomes" id="UP000326396"/>
    </source>
</evidence>
<sequence length="87" mass="9922">MDLSVMIQPQTHYIPYRSSSNGIVCIHRPPPPLQETRSPQPTSVFVNPVDLEGEEVEIQRLVFGGVHGRRIKVEKKKEDEMTILPLM</sequence>
<proteinExistence type="predicted"/>
<protein>
    <submittedName>
        <fullName evidence="1">Uncharacterized protein</fullName>
    </submittedName>
</protein>
<dbReference type="Proteomes" id="UP000326396">
    <property type="component" value="Linkage Group LG6"/>
</dbReference>
<evidence type="ECO:0000313" key="1">
    <source>
        <dbReference type="EMBL" id="KAD3337939.1"/>
    </source>
</evidence>
<organism evidence="1 2">
    <name type="scientific">Mikania micrantha</name>
    <name type="common">bitter vine</name>
    <dbReference type="NCBI Taxonomy" id="192012"/>
    <lineage>
        <taxon>Eukaryota</taxon>
        <taxon>Viridiplantae</taxon>
        <taxon>Streptophyta</taxon>
        <taxon>Embryophyta</taxon>
        <taxon>Tracheophyta</taxon>
        <taxon>Spermatophyta</taxon>
        <taxon>Magnoliopsida</taxon>
        <taxon>eudicotyledons</taxon>
        <taxon>Gunneridae</taxon>
        <taxon>Pentapetalae</taxon>
        <taxon>asterids</taxon>
        <taxon>campanulids</taxon>
        <taxon>Asterales</taxon>
        <taxon>Asteraceae</taxon>
        <taxon>Asteroideae</taxon>
        <taxon>Heliantheae alliance</taxon>
        <taxon>Eupatorieae</taxon>
        <taxon>Mikania</taxon>
    </lineage>
</organism>
<dbReference type="AlphaFoldDB" id="A0A5N6MBB5"/>
<accession>A0A5N6MBB5</accession>
<name>A0A5N6MBB5_9ASTR</name>
<dbReference type="EMBL" id="SZYD01000016">
    <property type="protein sequence ID" value="KAD3337939.1"/>
    <property type="molecule type" value="Genomic_DNA"/>
</dbReference>
<keyword evidence="2" id="KW-1185">Reference proteome</keyword>
<gene>
    <name evidence="1" type="ORF">E3N88_33460</name>
</gene>
<comment type="caution">
    <text evidence="1">The sequence shown here is derived from an EMBL/GenBank/DDBJ whole genome shotgun (WGS) entry which is preliminary data.</text>
</comment>
<reference evidence="1 2" key="1">
    <citation type="submission" date="2019-05" db="EMBL/GenBank/DDBJ databases">
        <title>Mikania micrantha, genome provides insights into the molecular mechanism of rapid growth.</title>
        <authorList>
            <person name="Liu B."/>
        </authorList>
    </citation>
    <scope>NUCLEOTIDE SEQUENCE [LARGE SCALE GENOMIC DNA]</scope>
    <source>
        <strain evidence="1">NLD-2019</strain>
        <tissue evidence="1">Leaf</tissue>
    </source>
</reference>